<accession>A0AAV4GLV8</accession>
<dbReference type="AlphaFoldDB" id="A0AAV4GLV8"/>
<protein>
    <submittedName>
        <fullName evidence="1">Uncharacterized protein</fullName>
    </submittedName>
</protein>
<name>A0AAV4GLV8_9GAST</name>
<keyword evidence="2" id="KW-1185">Reference proteome</keyword>
<evidence type="ECO:0000313" key="1">
    <source>
        <dbReference type="EMBL" id="GFR86432.1"/>
    </source>
</evidence>
<proteinExistence type="predicted"/>
<dbReference type="EMBL" id="BMAT01001480">
    <property type="protein sequence ID" value="GFR86432.1"/>
    <property type="molecule type" value="Genomic_DNA"/>
</dbReference>
<dbReference type="Proteomes" id="UP000762676">
    <property type="component" value="Unassembled WGS sequence"/>
</dbReference>
<organism evidence="1 2">
    <name type="scientific">Elysia marginata</name>
    <dbReference type="NCBI Taxonomy" id="1093978"/>
    <lineage>
        <taxon>Eukaryota</taxon>
        <taxon>Metazoa</taxon>
        <taxon>Spiralia</taxon>
        <taxon>Lophotrochozoa</taxon>
        <taxon>Mollusca</taxon>
        <taxon>Gastropoda</taxon>
        <taxon>Heterobranchia</taxon>
        <taxon>Euthyneura</taxon>
        <taxon>Panpulmonata</taxon>
        <taxon>Sacoglossa</taxon>
        <taxon>Placobranchoidea</taxon>
        <taxon>Plakobranchidae</taxon>
        <taxon>Elysia</taxon>
    </lineage>
</organism>
<sequence length="104" mass="11574">MNEALFFTCLSRHSWAAGLYFIFQRFFSVLKRGRSLCDPNQSCSVTAKNGLNMWGAGPPGHSQDVEDDKVHVTPALTEAAKSIIIKLSFQRLPSPLTRASIFML</sequence>
<gene>
    <name evidence="1" type="ORF">ElyMa_000720100</name>
</gene>
<evidence type="ECO:0000313" key="2">
    <source>
        <dbReference type="Proteomes" id="UP000762676"/>
    </source>
</evidence>
<reference evidence="1 2" key="1">
    <citation type="journal article" date="2021" name="Elife">
        <title>Chloroplast acquisition without the gene transfer in kleptoplastic sea slugs, Plakobranchus ocellatus.</title>
        <authorList>
            <person name="Maeda T."/>
            <person name="Takahashi S."/>
            <person name="Yoshida T."/>
            <person name="Shimamura S."/>
            <person name="Takaki Y."/>
            <person name="Nagai Y."/>
            <person name="Toyoda A."/>
            <person name="Suzuki Y."/>
            <person name="Arimoto A."/>
            <person name="Ishii H."/>
            <person name="Satoh N."/>
            <person name="Nishiyama T."/>
            <person name="Hasebe M."/>
            <person name="Maruyama T."/>
            <person name="Minagawa J."/>
            <person name="Obokata J."/>
            <person name="Shigenobu S."/>
        </authorList>
    </citation>
    <scope>NUCLEOTIDE SEQUENCE [LARGE SCALE GENOMIC DNA]</scope>
</reference>
<comment type="caution">
    <text evidence="1">The sequence shown here is derived from an EMBL/GenBank/DDBJ whole genome shotgun (WGS) entry which is preliminary data.</text>
</comment>